<accession>A0A1X7AG55</accession>
<dbReference type="EMBL" id="FWPT01000002">
    <property type="protein sequence ID" value="SMA37776.1"/>
    <property type="molecule type" value="Genomic_DNA"/>
</dbReference>
<dbReference type="AlphaFoldDB" id="A0A1X7AG55"/>
<reference evidence="6 7" key="1">
    <citation type="submission" date="2017-03" db="EMBL/GenBank/DDBJ databases">
        <authorList>
            <person name="Afonso C.L."/>
            <person name="Miller P.J."/>
            <person name="Scott M.A."/>
            <person name="Spackman E."/>
            <person name="Goraichik I."/>
            <person name="Dimitrov K.M."/>
            <person name="Suarez D.L."/>
            <person name="Swayne D.E."/>
        </authorList>
    </citation>
    <scope>NUCLEOTIDE SEQUENCE [LARGE SCALE GENOMIC DNA]</scope>
    <source>
        <strain evidence="6">SB41UT1</strain>
    </source>
</reference>
<dbReference type="CDD" id="cd07402">
    <property type="entry name" value="MPP_GpdQ"/>
    <property type="match status" value="1"/>
</dbReference>
<name>A0A1X7AG55_9GAMM</name>
<dbReference type="SUPFAM" id="SSF56300">
    <property type="entry name" value="Metallo-dependent phosphatases"/>
    <property type="match status" value="1"/>
</dbReference>
<dbReference type="InterPro" id="IPR050884">
    <property type="entry name" value="CNP_phosphodiesterase-III"/>
</dbReference>
<dbReference type="PANTHER" id="PTHR42988:SF2">
    <property type="entry name" value="CYCLIC NUCLEOTIDE PHOSPHODIESTERASE CBUA0032-RELATED"/>
    <property type="match status" value="1"/>
</dbReference>
<dbReference type="GO" id="GO:0004114">
    <property type="term" value="F:3',5'-cyclic-nucleotide phosphodiesterase activity"/>
    <property type="evidence" value="ECO:0007669"/>
    <property type="project" value="UniProtKB-EC"/>
</dbReference>
<protein>
    <submittedName>
        <fullName evidence="6">3',5'-cyclic adenosine monophosphate phosphodiesterase CpdA</fullName>
        <ecNumber evidence="6">3.1.4.17</ecNumber>
    </submittedName>
</protein>
<evidence type="ECO:0000313" key="7">
    <source>
        <dbReference type="Proteomes" id="UP000196573"/>
    </source>
</evidence>
<comment type="similarity">
    <text evidence="4">Belongs to the cyclic nucleotide phosphodiesterase class-III family.</text>
</comment>
<evidence type="ECO:0000256" key="2">
    <source>
        <dbReference type="ARBA" id="ARBA00022801"/>
    </source>
</evidence>
<dbReference type="Pfam" id="PF00149">
    <property type="entry name" value="Metallophos"/>
    <property type="match status" value="1"/>
</dbReference>
<proteinExistence type="inferred from homology"/>
<gene>
    <name evidence="6" type="primary">cpdA</name>
    <name evidence="6" type="ORF">EHSB41UT_00787</name>
</gene>
<feature type="domain" description="Calcineurin-like phosphoesterase" evidence="5">
    <location>
        <begin position="8"/>
        <end position="194"/>
    </location>
</feature>
<keyword evidence="2 6" id="KW-0378">Hydrolase</keyword>
<keyword evidence="3" id="KW-0408">Iron</keyword>
<organism evidence="6 7">
    <name type="scientific">Parendozoicomonas haliclonae</name>
    <dbReference type="NCBI Taxonomy" id="1960125"/>
    <lineage>
        <taxon>Bacteria</taxon>
        <taxon>Pseudomonadati</taxon>
        <taxon>Pseudomonadota</taxon>
        <taxon>Gammaproteobacteria</taxon>
        <taxon>Oceanospirillales</taxon>
        <taxon>Endozoicomonadaceae</taxon>
        <taxon>Parendozoicomonas</taxon>
    </lineage>
</organism>
<dbReference type="PANTHER" id="PTHR42988">
    <property type="entry name" value="PHOSPHOHYDROLASE"/>
    <property type="match status" value="1"/>
</dbReference>
<keyword evidence="7" id="KW-1185">Reference proteome</keyword>
<dbReference type="EC" id="3.1.4.17" evidence="6"/>
<evidence type="ECO:0000259" key="5">
    <source>
        <dbReference type="Pfam" id="PF00149"/>
    </source>
</evidence>
<dbReference type="RefSeq" id="WP_165767141.1">
    <property type="nucleotide sequence ID" value="NZ_CBCSCN010000014.1"/>
</dbReference>
<evidence type="ECO:0000313" key="6">
    <source>
        <dbReference type="EMBL" id="SMA37776.1"/>
    </source>
</evidence>
<evidence type="ECO:0000256" key="1">
    <source>
        <dbReference type="ARBA" id="ARBA00022723"/>
    </source>
</evidence>
<dbReference type="InterPro" id="IPR029052">
    <property type="entry name" value="Metallo-depent_PP-like"/>
</dbReference>
<evidence type="ECO:0000256" key="3">
    <source>
        <dbReference type="ARBA" id="ARBA00023004"/>
    </source>
</evidence>
<dbReference type="InterPro" id="IPR004843">
    <property type="entry name" value="Calcineurin-like_PHP"/>
</dbReference>
<dbReference type="Proteomes" id="UP000196573">
    <property type="component" value="Unassembled WGS sequence"/>
</dbReference>
<dbReference type="GO" id="GO:0046872">
    <property type="term" value="F:metal ion binding"/>
    <property type="evidence" value="ECO:0007669"/>
    <property type="project" value="UniProtKB-KW"/>
</dbReference>
<sequence length="263" mass="30008">MLHRPSTLIQISDSHLFANDERSLLGIKTRQSFADVIKMIRAQESEIDHIVVTGDISQDDSMESYHYCHKVLSDMHVPFSWLKGNHDDMSTAASVMYQANFPDIQEVGNWLILMVDTHVSGEIHGMISEEAMARLEEQLVTHQDRPLLVAMHHHPIPVHSRWMDDICLSNREAVMTLLKGYPQVQAVIHGHTHQERDQVYNGIRVLGIPSTCVQFAPGSEDFAVDNQQPGYRRLRLFPDGRIETSVHRLPDNTWLPDRSQAGY</sequence>
<keyword evidence="1" id="KW-0479">Metal-binding</keyword>
<dbReference type="InterPro" id="IPR026575">
    <property type="entry name" value="GpdQ/CpdA-like"/>
</dbReference>
<evidence type="ECO:0000256" key="4">
    <source>
        <dbReference type="ARBA" id="ARBA00025742"/>
    </source>
</evidence>
<dbReference type="NCBIfam" id="NF008359">
    <property type="entry name" value="PRK11148.1"/>
    <property type="match status" value="1"/>
</dbReference>
<dbReference type="Gene3D" id="3.60.21.10">
    <property type="match status" value="1"/>
</dbReference>